<evidence type="ECO:0008006" key="4">
    <source>
        <dbReference type="Google" id="ProtNLM"/>
    </source>
</evidence>
<protein>
    <recommendedName>
        <fullName evidence="4">DUF3899 domain-containing protein</fullName>
    </recommendedName>
</protein>
<gene>
    <name evidence="2" type="ORF">A2904_00680</name>
</gene>
<feature type="transmembrane region" description="Helical" evidence="1">
    <location>
        <begin position="110"/>
        <end position="129"/>
    </location>
</feature>
<feature type="transmembrane region" description="Helical" evidence="1">
    <location>
        <begin position="43"/>
        <end position="61"/>
    </location>
</feature>
<evidence type="ECO:0000313" key="2">
    <source>
        <dbReference type="EMBL" id="OGZ70223.1"/>
    </source>
</evidence>
<organism evidence="2 3">
    <name type="scientific">Candidatus Staskawiczbacteria bacterium RIFCSPLOWO2_01_FULL_33_9</name>
    <dbReference type="NCBI Taxonomy" id="1802211"/>
    <lineage>
        <taxon>Bacteria</taxon>
        <taxon>Candidatus Staskawicziibacteriota</taxon>
    </lineage>
</organism>
<dbReference type="Proteomes" id="UP000176308">
    <property type="component" value="Unassembled WGS sequence"/>
</dbReference>
<keyword evidence="1" id="KW-1133">Transmembrane helix</keyword>
<proteinExistence type="predicted"/>
<name>A0A1G2I611_9BACT</name>
<evidence type="ECO:0000313" key="3">
    <source>
        <dbReference type="Proteomes" id="UP000176308"/>
    </source>
</evidence>
<reference evidence="2 3" key="1">
    <citation type="journal article" date="2016" name="Nat. Commun.">
        <title>Thousands of microbial genomes shed light on interconnected biogeochemical processes in an aquifer system.</title>
        <authorList>
            <person name="Anantharaman K."/>
            <person name="Brown C.T."/>
            <person name="Hug L.A."/>
            <person name="Sharon I."/>
            <person name="Castelle C.J."/>
            <person name="Probst A.J."/>
            <person name="Thomas B.C."/>
            <person name="Singh A."/>
            <person name="Wilkins M.J."/>
            <person name="Karaoz U."/>
            <person name="Brodie E.L."/>
            <person name="Williams K.H."/>
            <person name="Hubbard S.S."/>
            <person name="Banfield J.F."/>
        </authorList>
    </citation>
    <scope>NUCLEOTIDE SEQUENCE [LARGE SCALE GENOMIC DNA]</scope>
</reference>
<evidence type="ECO:0000256" key="1">
    <source>
        <dbReference type="SAM" id="Phobius"/>
    </source>
</evidence>
<dbReference type="AlphaFoldDB" id="A0A1G2I611"/>
<feature type="transmembrane region" description="Helical" evidence="1">
    <location>
        <begin position="21"/>
        <end position="37"/>
    </location>
</feature>
<accession>A0A1G2I611</accession>
<dbReference type="EMBL" id="MHOX01000032">
    <property type="protein sequence ID" value="OGZ70223.1"/>
    <property type="molecule type" value="Genomic_DNA"/>
</dbReference>
<keyword evidence="1" id="KW-0812">Transmembrane</keyword>
<comment type="caution">
    <text evidence="2">The sequence shown here is derived from an EMBL/GenBank/DDBJ whole genome shotgun (WGS) entry which is preliminary data.</text>
</comment>
<keyword evidence="1" id="KW-0472">Membrane</keyword>
<sequence length="135" mass="15930">MKPRKRITIKKIEPNSKFLRIFFFFSGIVATIAYRIIFLLNPFWIKVAWYTGTIGFILYFGHRADIESKRANLVKDYKLIQVLEKSDVKAEEKEALLYLIKTSLTSRARFNSAFIFWLSVIFFVMSLSIDIYNLI</sequence>